<gene>
    <name evidence="2" type="ORF">AFCDBAGC_0384</name>
</gene>
<dbReference type="Proteomes" id="UP001055117">
    <property type="component" value="Unassembled WGS sequence"/>
</dbReference>
<feature type="signal peptide" evidence="1">
    <location>
        <begin position="1"/>
        <end position="29"/>
    </location>
</feature>
<keyword evidence="1" id="KW-0732">Signal</keyword>
<comment type="caution">
    <text evidence="2">The sequence shown here is derived from an EMBL/GenBank/DDBJ whole genome shotgun (WGS) entry which is preliminary data.</text>
</comment>
<name>A0ABQ4QC08_9HYPH</name>
<sequence length="232" mass="24409">MKRIIALLVIVGAAATAVLHFTYPAAATAGCPSCYGFTDLGDGVYVEGDMSPDRRAAAKATIETARARVREFYGDLRSSPRVLLCATEACYRPLGGGSRGVTLLDRALILSPRGADTVIAAHELAHAELHRRIGLRATLARTVPQWFDEGLAVVVSDDPRYLAPGAERCLVEPGSDLPTARAAWIETAESAGLYARAACKVSRWLDAHGGAAGILRLAASGSFEEITASTGS</sequence>
<proteinExistence type="predicted"/>
<evidence type="ECO:0000256" key="1">
    <source>
        <dbReference type="SAM" id="SignalP"/>
    </source>
</evidence>
<accession>A0ABQ4QC08</accession>
<dbReference type="PROSITE" id="PS51257">
    <property type="entry name" value="PROKAR_LIPOPROTEIN"/>
    <property type="match status" value="1"/>
</dbReference>
<dbReference type="EMBL" id="BPQG01000005">
    <property type="protein sequence ID" value="GJD42546.1"/>
    <property type="molecule type" value="Genomic_DNA"/>
</dbReference>
<dbReference type="RefSeq" id="WP_147813305.1">
    <property type="nucleotide sequence ID" value="NZ_BPQG01000005.1"/>
</dbReference>
<organism evidence="2 3">
    <name type="scientific">Methylobacterium cerastii</name>
    <dbReference type="NCBI Taxonomy" id="932741"/>
    <lineage>
        <taxon>Bacteria</taxon>
        <taxon>Pseudomonadati</taxon>
        <taxon>Pseudomonadota</taxon>
        <taxon>Alphaproteobacteria</taxon>
        <taxon>Hyphomicrobiales</taxon>
        <taxon>Methylobacteriaceae</taxon>
        <taxon>Methylobacterium</taxon>
    </lineage>
</organism>
<evidence type="ECO:0008006" key="4">
    <source>
        <dbReference type="Google" id="ProtNLM"/>
    </source>
</evidence>
<keyword evidence="3" id="KW-1185">Reference proteome</keyword>
<feature type="chain" id="PRO_5046660153" description="Peptidase M48 domain-containing protein" evidence="1">
    <location>
        <begin position="30"/>
        <end position="232"/>
    </location>
</feature>
<evidence type="ECO:0000313" key="3">
    <source>
        <dbReference type="Proteomes" id="UP001055117"/>
    </source>
</evidence>
<protein>
    <recommendedName>
        <fullName evidence="4">Peptidase M48 domain-containing protein</fullName>
    </recommendedName>
</protein>
<evidence type="ECO:0000313" key="2">
    <source>
        <dbReference type="EMBL" id="GJD42546.1"/>
    </source>
</evidence>
<reference evidence="2 3" key="1">
    <citation type="journal article" date="2021" name="Front. Microbiol.">
        <title>Comprehensive Comparative Genomics and Phenotyping of Methylobacterium Species.</title>
        <authorList>
            <person name="Alessa O."/>
            <person name="Ogura Y."/>
            <person name="Fujitani Y."/>
            <person name="Takami H."/>
            <person name="Hayashi T."/>
            <person name="Sahin N."/>
            <person name="Tani A."/>
        </authorList>
    </citation>
    <scope>NUCLEOTIDE SEQUENCE [LARGE SCALE GENOMIC DNA]</scope>
    <source>
        <strain evidence="2 3">DSM 23679</strain>
    </source>
</reference>